<protein>
    <submittedName>
        <fullName evidence="7">FtsW/RodA/SpoVE family cell cycle protein</fullName>
    </submittedName>
</protein>
<feature type="transmembrane region" description="Helical" evidence="6">
    <location>
        <begin position="185"/>
        <end position="204"/>
    </location>
</feature>
<evidence type="ECO:0000256" key="5">
    <source>
        <dbReference type="ARBA" id="ARBA00023136"/>
    </source>
</evidence>
<keyword evidence="2 6" id="KW-0812">Transmembrane</keyword>
<dbReference type="Pfam" id="PF01098">
    <property type="entry name" value="FTSW_RODA_SPOVE"/>
    <property type="match status" value="1"/>
</dbReference>
<evidence type="ECO:0000256" key="3">
    <source>
        <dbReference type="ARBA" id="ARBA00022960"/>
    </source>
</evidence>
<dbReference type="PANTHER" id="PTHR30474:SF1">
    <property type="entry name" value="PEPTIDOGLYCAN GLYCOSYLTRANSFERASE MRDB"/>
    <property type="match status" value="1"/>
</dbReference>
<feature type="transmembrane region" description="Helical" evidence="6">
    <location>
        <begin position="160"/>
        <end position="179"/>
    </location>
</feature>
<dbReference type="RefSeq" id="WP_379711314.1">
    <property type="nucleotide sequence ID" value="NZ_JBHTBS010000003.1"/>
</dbReference>
<accession>A0ABW2L7D6</accession>
<reference evidence="8" key="1">
    <citation type="journal article" date="2019" name="Int. J. Syst. Evol. Microbiol.">
        <title>The Global Catalogue of Microorganisms (GCM) 10K type strain sequencing project: providing services to taxonomists for standard genome sequencing and annotation.</title>
        <authorList>
            <consortium name="The Broad Institute Genomics Platform"/>
            <consortium name="The Broad Institute Genome Sequencing Center for Infectious Disease"/>
            <person name="Wu L."/>
            <person name="Ma J."/>
        </authorList>
    </citation>
    <scope>NUCLEOTIDE SEQUENCE [LARGE SCALE GENOMIC DNA]</scope>
    <source>
        <strain evidence="8">CGMCC 4.1467</strain>
    </source>
</reference>
<gene>
    <name evidence="7" type="ORF">ACFQY0_08490</name>
</gene>
<dbReference type="InterPro" id="IPR001182">
    <property type="entry name" value="FtsW/RodA"/>
</dbReference>
<feature type="transmembrane region" description="Helical" evidence="6">
    <location>
        <begin position="134"/>
        <end position="153"/>
    </location>
</feature>
<keyword evidence="8" id="KW-1185">Reference proteome</keyword>
<evidence type="ECO:0000256" key="1">
    <source>
        <dbReference type="ARBA" id="ARBA00004141"/>
    </source>
</evidence>
<evidence type="ECO:0000256" key="6">
    <source>
        <dbReference type="SAM" id="Phobius"/>
    </source>
</evidence>
<dbReference type="PANTHER" id="PTHR30474">
    <property type="entry name" value="CELL CYCLE PROTEIN"/>
    <property type="match status" value="1"/>
</dbReference>
<evidence type="ECO:0000256" key="4">
    <source>
        <dbReference type="ARBA" id="ARBA00022989"/>
    </source>
</evidence>
<feature type="transmembrane region" description="Helical" evidence="6">
    <location>
        <begin position="59"/>
        <end position="78"/>
    </location>
</feature>
<name>A0ABW2L7D6_9BACT</name>
<comment type="caution">
    <text evidence="7">The sequence shown here is derived from an EMBL/GenBank/DDBJ whole genome shotgun (WGS) entry which is preliminary data.</text>
</comment>
<evidence type="ECO:0000313" key="8">
    <source>
        <dbReference type="Proteomes" id="UP001596472"/>
    </source>
</evidence>
<feature type="transmembrane region" description="Helical" evidence="6">
    <location>
        <begin position="90"/>
        <end position="114"/>
    </location>
</feature>
<evidence type="ECO:0000256" key="2">
    <source>
        <dbReference type="ARBA" id="ARBA00022692"/>
    </source>
</evidence>
<feature type="transmembrane region" description="Helical" evidence="6">
    <location>
        <begin position="289"/>
        <end position="310"/>
    </location>
</feature>
<keyword evidence="4 6" id="KW-1133">Transmembrane helix</keyword>
<organism evidence="7 8">
    <name type="scientific">Haloferula chungangensis</name>
    <dbReference type="NCBI Taxonomy" id="1048331"/>
    <lineage>
        <taxon>Bacteria</taxon>
        <taxon>Pseudomonadati</taxon>
        <taxon>Verrucomicrobiota</taxon>
        <taxon>Verrucomicrobiia</taxon>
        <taxon>Verrucomicrobiales</taxon>
        <taxon>Verrucomicrobiaceae</taxon>
        <taxon>Haloferula</taxon>
    </lineage>
</organism>
<sequence>MNWALVLTMYGLLIFGVFSIESAARHLSEGGEAFANKQKMWIMIGSAVYLVTSLLDYRWFRWLGLPMYVIGLALCAKIMNSDADVHQIELAGGLSFQPAQLAIASGVLMLAWLLQDLPRLGSLIPKVGWLLKEPIVKVGLVGIITGVPFLLVVKMGDMGSALVWIPVAAVALIVSGVPFRYLTFMSLGALAALPLMYFVVLPIASERGAARIDLFLDMLQNREVDISGDAWAPYHISIAVGHAGWRGTGWMANAESGSIHDRKLIPFNTAHNDFIFPVIAEEQGFRGSMLLITGFALLLVLCLFVATYARDPMGRMIVGGVVALFFAHIFENIGMCIKLMPITGIPLPLISYSGTFVVMCMFLLGLVQSVWVHRKPIKVEVVRTEKEHQPSGLMLPSSNR</sequence>
<feature type="transmembrane region" description="Helical" evidence="6">
    <location>
        <begin position="316"/>
        <end position="337"/>
    </location>
</feature>
<keyword evidence="3" id="KW-0133">Cell shape</keyword>
<feature type="transmembrane region" description="Helical" evidence="6">
    <location>
        <begin position="349"/>
        <end position="371"/>
    </location>
</feature>
<evidence type="ECO:0000313" key="7">
    <source>
        <dbReference type="EMBL" id="MFC7337213.1"/>
    </source>
</evidence>
<dbReference type="EMBL" id="JBHTBS010000003">
    <property type="protein sequence ID" value="MFC7337213.1"/>
    <property type="molecule type" value="Genomic_DNA"/>
</dbReference>
<dbReference type="Proteomes" id="UP001596472">
    <property type="component" value="Unassembled WGS sequence"/>
</dbReference>
<keyword evidence="5 6" id="KW-0472">Membrane</keyword>
<comment type="subcellular location">
    <subcellularLocation>
        <location evidence="1">Membrane</location>
        <topology evidence="1">Multi-pass membrane protein</topology>
    </subcellularLocation>
</comment>
<proteinExistence type="predicted"/>